<sequence>MPVPVPTDDPISLLLSPPPNETSEEAALRLAKEAEARRVSDEIDRKLQVERDALKNQNVLKMLLLGQSESGKSTTLKNIQRIQAPDSWEAERRAWRTVIHLNLVRAVNTILDALQSEVAQVSSFHPNSPPLDPLSDSDDDHDLSFRQPPSSPPPPSRVPSHLLERHSALRLQFAPLRRVEEDLKMALGAGADEITDVASSHGHAMVATPFDATSIYSTSMSSNDSHTRRSRGREPSVRSHDAWKSTVVNGRTSTSPGARRGTGSSPKGENTEVIAMFRSDIKALWKDDGVREVLARQKVILGDSAEYFFKHVDRIASRHYEPTDDDVVRARLRTVGVQEYRIPFIRAAAVDREFIGKEWRIYDVGGSRTMRAAWLPYFEDVQAILFLAPISCFDERLAEDRSVNRVKDSFILWKSIVGSGLLAKSIIILFLNKCDLLDKKLKGGVSVKKYIPRYGDRENSMPVFGRYLREKFRDYMNEYSPERRPFYGYLTSVVDTKATAATLTSIQDGILQGYLEKGMLL</sequence>
<proteinExistence type="predicted"/>
<evidence type="ECO:0000313" key="1">
    <source>
        <dbReference type="EMBL" id="KAI0088277.1"/>
    </source>
</evidence>
<comment type="caution">
    <text evidence="1">The sequence shown here is derived from an EMBL/GenBank/DDBJ whole genome shotgun (WGS) entry which is preliminary data.</text>
</comment>
<organism evidence="1 2">
    <name type="scientific">Irpex rosettiformis</name>
    <dbReference type="NCBI Taxonomy" id="378272"/>
    <lineage>
        <taxon>Eukaryota</taxon>
        <taxon>Fungi</taxon>
        <taxon>Dikarya</taxon>
        <taxon>Basidiomycota</taxon>
        <taxon>Agaricomycotina</taxon>
        <taxon>Agaricomycetes</taxon>
        <taxon>Polyporales</taxon>
        <taxon>Irpicaceae</taxon>
        <taxon>Irpex</taxon>
    </lineage>
</organism>
<accession>A0ACB8U1P2</accession>
<dbReference type="Proteomes" id="UP001055072">
    <property type="component" value="Unassembled WGS sequence"/>
</dbReference>
<protein>
    <submittedName>
        <fullName evidence="1">Guanine nucleotide binding protein, alpha subunit</fullName>
    </submittedName>
</protein>
<name>A0ACB8U1P2_9APHY</name>
<dbReference type="EMBL" id="MU274914">
    <property type="protein sequence ID" value="KAI0088277.1"/>
    <property type="molecule type" value="Genomic_DNA"/>
</dbReference>
<evidence type="ECO:0000313" key="2">
    <source>
        <dbReference type="Proteomes" id="UP001055072"/>
    </source>
</evidence>
<gene>
    <name evidence="1" type="ORF">BDY19DRAFT_950064</name>
</gene>
<keyword evidence="2" id="KW-1185">Reference proteome</keyword>
<reference evidence="1" key="1">
    <citation type="journal article" date="2021" name="Environ. Microbiol.">
        <title>Gene family expansions and transcriptome signatures uncover fungal adaptations to wood decay.</title>
        <authorList>
            <person name="Hage H."/>
            <person name="Miyauchi S."/>
            <person name="Viragh M."/>
            <person name="Drula E."/>
            <person name="Min B."/>
            <person name="Chaduli D."/>
            <person name="Navarro D."/>
            <person name="Favel A."/>
            <person name="Norest M."/>
            <person name="Lesage-Meessen L."/>
            <person name="Balint B."/>
            <person name="Merenyi Z."/>
            <person name="de Eugenio L."/>
            <person name="Morin E."/>
            <person name="Martinez A.T."/>
            <person name="Baldrian P."/>
            <person name="Stursova M."/>
            <person name="Martinez M.J."/>
            <person name="Novotny C."/>
            <person name="Magnuson J.K."/>
            <person name="Spatafora J.W."/>
            <person name="Maurice S."/>
            <person name="Pangilinan J."/>
            <person name="Andreopoulos W."/>
            <person name="LaButti K."/>
            <person name="Hundley H."/>
            <person name="Na H."/>
            <person name="Kuo A."/>
            <person name="Barry K."/>
            <person name="Lipzen A."/>
            <person name="Henrissat B."/>
            <person name="Riley R."/>
            <person name="Ahrendt S."/>
            <person name="Nagy L.G."/>
            <person name="Grigoriev I.V."/>
            <person name="Martin F."/>
            <person name="Rosso M.N."/>
        </authorList>
    </citation>
    <scope>NUCLEOTIDE SEQUENCE</scope>
    <source>
        <strain evidence="1">CBS 384.51</strain>
    </source>
</reference>